<dbReference type="CDD" id="cd07503">
    <property type="entry name" value="HAD_HisB-N"/>
    <property type="match status" value="1"/>
</dbReference>
<dbReference type="Pfam" id="PF13242">
    <property type="entry name" value="Hydrolase_like"/>
    <property type="match status" value="1"/>
</dbReference>
<keyword evidence="2" id="KW-0479">Metal-binding</keyword>
<dbReference type="InterPro" id="IPR029044">
    <property type="entry name" value="Nucleotide-diphossugar_trans"/>
</dbReference>
<proteinExistence type="predicted"/>
<reference evidence="6" key="2">
    <citation type="submission" date="2012-08" db="EMBL/GenBank/DDBJ databases">
        <title>Finished genome of Desulfosporosinus meridiei DSM 13257.</title>
        <authorList>
            <person name="Huntemann M."/>
            <person name="Wei C.-L."/>
            <person name="Han J."/>
            <person name="Detter J.C."/>
            <person name="Han C."/>
            <person name="Davenport K."/>
            <person name="Daligault H."/>
            <person name="Erkkila T."/>
            <person name="Gu W."/>
            <person name="Munk A.C.C."/>
            <person name="Teshima H."/>
            <person name="Xu Y."/>
            <person name="Chain P."/>
            <person name="Tapia R."/>
            <person name="Chen A."/>
            <person name="Krypides N."/>
            <person name="Mavromatis K."/>
            <person name="Markowitz V."/>
            <person name="Szeto E."/>
            <person name="Ivanova N."/>
            <person name="Mikhailova N."/>
            <person name="Ovchinnikova G."/>
            <person name="Pagani I."/>
            <person name="Pati A."/>
            <person name="Goodwin L."/>
            <person name="Peters L."/>
            <person name="Pitluck S."/>
            <person name="Woyke T."/>
            <person name="Pester M."/>
            <person name="Spring S."/>
            <person name="Ollivier B."/>
            <person name="Rattei T."/>
            <person name="Klenk H.-P."/>
            <person name="Wagner M."/>
            <person name="Loy A."/>
        </authorList>
    </citation>
    <scope>NUCLEOTIDE SEQUENCE [LARGE SCALE GENOMIC DNA]</scope>
    <source>
        <strain evidence="6">ATCC BAA-275 / DSM 13257 / NCIMB 13706 / S10</strain>
    </source>
</reference>
<dbReference type="PANTHER" id="PTHR22572">
    <property type="entry name" value="SUGAR-1-PHOSPHATE GUANYL TRANSFERASE"/>
    <property type="match status" value="1"/>
</dbReference>
<dbReference type="KEGG" id="dmi:Desmer_4161"/>
<dbReference type="InterPro" id="IPR050486">
    <property type="entry name" value="Mannose-1P_guanyltransferase"/>
</dbReference>
<keyword evidence="3" id="KW-0378">Hydrolase</keyword>
<dbReference type="SUPFAM" id="SSF56784">
    <property type="entry name" value="HAD-like"/>
    <property type="match status" value="1"/>
</dbReference>
<reference evidence="5 6" key="1">
    <citation type="journal article" date="2012" name="J. Bacteriol.">
        <title>Complete genome sequences of Desulfosporosinus orientis DSM765T, Desulfosporosinus youngiae DSM17734T, Desulfosporosinus meridiei DSM13257T, and Desulfosporosinus acidiphilus DSM22704T.</title>
        <authorList>
            <person name="Pester M."/>
            <person name="Brambilla E."/>
            <person name="Alazard D."/>
            <person name="Rattei T."/>
            <person name="Weinmaier T."/>
            <person name="Han J."/>
            <person name="Lucas S."/>
            <person name="Lapidus A."/>
            <person name="Cheng J.F."/>
            <person name="Goodwin L."/>
            <person name="Pitluck S."/>
            <person name="Peters L."/>
            <person name="Ovchinnikova G."/>
            <person name="Teshima H."/>
            <person name="Detter J.C."/>
            <person name="Han C.S."/>
            <person name="Tapia R."/>
            <person name="Land M.L."/>
            <person name="Hauser L."/>
            <person name="Kyrpides N.C."/>
            <person name="Ivanova N.N."/>
            <person name="Pagani I."/>
            <person name="Huntmann M."/>
            <person name="Wei C.L."/>
            <person name="Davenport K.W."/>
            <person name="Daligault H."/>
            <person name="Chain P.S."/>
            <person name="Chen A."/>
            <person name="Mavromatis K."/>
            <person name="Markowitz V."/>
            <person name="Szeto E."/>
            <person name="Mikhailova N."/>
            <person name="Pati A."/>
            <person name="Wagner M."/>
            <person name="Woyke T."/>
            <person name="Ollivier B."/>
            <person name="Klenk H.P."/>
            <person name="Spring S."/>
            <person name="Loy A."/>
        </authorList>
    </citation>
    <scope>NUCLEOTIDE SEQUENCE [LARGE SCALE GENOMIC DNA]</scope>
    <source>
        <strain evidence="6">ATCC BAA-275 / DSM 13257 / NCIMB 13706 / S10</strain>
    </source>
</reference>
<dbReference type="GO" id="GO:0016791">
    <property type="term" value="F:phosphatase activity"/>
    <property type="evidence" value="ECO:0007669"/>
    <property type="project" value="InterPro"/>
</dbReference>
<evidence type="ECO:0000313" key="5">
    <source>
        <dbReference type="EMBL" id="AFQ45989.1"/>
    </source>
</evidence>
<evidence type="ECO:0000313" key="6">
    <source>
        <dbReference type="Proteomes" id="UP000005262"/>
    </source>
</evidence>
<evidence type="ECO:0000256" key="3">
    <source>
        <dbReference type="ARBA" id="ARBA00022801"/>
    </source>
</evidence>
<dbReference type="NCBIfam" id="TIGR01656">
    <property type="entry name" value="Histidinol-ppas"/>
    <property type="match status" value="1"/>
</dbReference>
<name>J7J0V3_DESMD</name>
<sequence length="429" mass="48184">MKVVIMAGGKGTRIASVNSEVPKPMIPIMNKPILEYQIESLKVQGYADLILVVGHLGDVITDYFGNGSKFGVSIKYVIEDIPLGTAGALYLIKDELKEDFLLLNGDIIFDINIDRFYRYHKERGGVVTLFTHPNDHPYDSGIIVADDTSCVQNWLHKEDERLWYRNRVNAGIHLLSARIFEDFAGIGLFRELKKTDLDRDVLEPLIPTGQLYIYDSPEYVKDMGTPDRFRKVTEDIKSGKVHAKNLSHKQKAVFLDRDGTINKYMGFLRNIDDFELLSGVAEAIKKINASGYLVIVVTNQPVIARGEVTYEQLREIHNKMETLLGQEGAYIDAIYFCPHHPHKGYEGEIPELKFDCDCRKPKPGMLLKAAEGFNIDLSQSWLIGDGESDMKAGNAGGCHTALVGGRVEIDDIEKYDGLMDFSEEKFGGQ</sequence>
<dbReference type="AlphaFoldDB" id="J7J0V3"/>
<keyword evidence="6" id="KW-1185">Reference proteome</keyword>
<dbReference type="InterPro" id="IPR005835">
    <property type="entry name" value="NTP_transferase_dom"/>
</dbReference>
<dbReference type="OrthoDB" id="9801899at2"/>
<dbReference type="eggNOG" id="COG0241">
    <property type="taxonomic scope" value="Bacteria"/>
</dbReference>
<dbReference type="RefSeq" id="WP_014904897.1">
    <property type="nucleotide sequence ID" value="NC_018515.1"/>
</dbReference>
<protein>
    <submittedName>
        <fullName evidence="5">Histidinol-phosphate phosphatase family protein</fullName>
    </submittedName>
</protein>
<accession>J7J0V3</accession>
<dbReference type="Proteomes" id="UP000005262">
    <property type="component" value="Chromosome"/>
</dbReference>
<dbReference type="CDD" id="cd04181">
    <property type="entry name" value="NTP_transferase"/>
    <property type="match status" value="1"/>
</dbReference>
<dbReference type="Pfam" id="PF00483">
    <property type="entry name" value="NTP_transferase"/>
    <property type="match status" value="1"/>
</dbReference>
<keyword evidence="1" id="KW-0963">Cytoplasm</keyword>
<evidence type="ECO:0000256" key="1">
    <source>
        <dbReference type="ARBA" id="ARBA00022490"/>
    </source>
</evidence>
<dbReference type="Gene3D" id="3.40.50.1000">
    <property type="entry name" value="HAD superfamily/HAD-like"/>
    <property type="match status" value="1"/>
</dbReference>
<feature type="domain" description="Nucleotidyl transferase" evidence="4">
    <location>
        <begin position="2"/>
        <end position="237"/>
    </location>
</feature>
<dbReference type="HOGENOM" id="CLU_028110_0_0_9"/>
<dbReference type="InterPro" id="IPR036412">
    <property type="entry name" value="HAD-like_sf"/>
</dbReference>
<gene>
    <name evidence="5" type="ordered locus">Desmer_4161</name>
</gene>
<dbReference type="NCBIfam" id="TIGR01662">
    <property type="entry name" value="HAD-SF-IIIA"/>
    <property type="match status" value="1"/>
</dbReference>
<dbReference type="InterPro" id="IPR006543">
    <property type="entry name" value="Histidinol-phos"/>
</dbReference>
<evidence type="ECO:0000256" key="2">
    <source>
        <dbReference type="ARBA" id="ARBA00022723"/>
    </source>
</evidence>
<dbReference type="eggNOG" id="COG1208">
    <property type="taxonomic scope" value="Bacteria"/>
</dbReference>
<dbReference type="InterPro" id="IPR023214">
    <property type="entry name" value="HAD_sf"/>
</dbReference>
<evidence type="ECO:0000259" key="4">
    <source>
        <dbReference type="Pfam" id="PF00483"/>
    </source>
</evidence>
<dbReference type="STRING" id="768704.Desmer_4161"/>
<dbReference type="SUPFAM" id="SSF53448">
    <property type="entry name" value="Nucleotide-diphospho-sugar transferases"/>
    <property type="match status" value="1"/>
</dbReference>
<dbReference type="Gene3D" id="3.90.550.10">
    <property type="entry name" value="Spore Coat Polysaccharide Biosynthesis Protein SpsA, Chain A"/>
    <property type="match status" value="1"/>
</dbReference>
<dbReference type="GO" id="GO:0046872">
    <property type="term" value="F:metal ion binding"/>
    <property type="evidence" value="ECO:0007669"/>
    <property type="project" value="UniProtKB-KW"/>
</dbReference>
<dbReference type="InterPro" id="IPR006549">
    <property type="entry name" value="HAD-SF_hydro_IIIA"/>
</dbReference>
<dbReference type="EMBL" id="CP003629">
    <property type="protein sequence ID" value="AFQ45989.1"/>
    <property type="molecule type" value="Genomic_DNA"/>
</dbReference>
<organism evidence="5 6">
    <name type="scientific">Desulfosporosinus meridiei (strain ATCC BAA-275 / DSM 13257 / KCTC 12902 / NCIMB 13706 / S10)</name>
    <dbReference type="NCBI Taxonomy" id="768704"/>
    <lineage>
        <taxon>Bacteria</taxon>
        <taxon>Bacillati</taxon>
        <taxon>Bacillota</taxon>
        <taxon>Clostridia</taxon>
        <taxon>Eubacteriales</taxon>
        <taxon>Desulfitobacteriaceae</taxon>
        <taxon>Desulfosporosinus</taxon>
    </lineage>
</organism>